<keyword evidence="1" id="KW-0812">Transmembrane</keyword>
<keyword evidence="1" id="KW-0472">Membrane</keyword>
<feature type="transmembrane region" description="Helical" evidence="1">
    <location>
        <begin position="145"/>
        <end position="164"/>
    </location>
</feature>
<organism evidence="2">
    <name type="scientific">hydrocarbon metagenome</name>
    <dbReference type="NCBI Taxonomy" id="938273"/>
    <lineage>
        <taxon>unclassified sequences</taxon>
        <taxon>metagenomes</taxon>
        <taxon>ecological metagenomes</taxon>
    </lineage>
</organism>
<dbReference type="EMBL" id="LNQE01000850">
    <property type="protein sequence ID" value="KUG24365.1"/>
    <property type="molecule type" value="Genomic_DNA"/>
</dbReference>
<dbReference type="AlphaFoldDB" id="A0A0W8FTY7"/>
<feature type="transmembrane region" description="Helical" evidence="1">
    <location>
        <begin position="117"/>
        <end position="133"/>
    </location>
</feature>
<gene>
    <name evidence="2" type="ORF">ASZ90_005830</name>
</gene>
<keyword evidence="1" id="KW-1133">Transmembrane helix</keyword>
<feature type="transmembrane region" description="Helical" evidence="1">
    <location>
        <begin position="44"/>
        <end position="64"/>
    </location>
</feature>
<proteinExistence type="predicted"/>
<sequence length="213" mass="23363">MKAVVIATELKAHAPFTAFGTVTGIVIMAAFIQFQISREISSTLFWTLHPLHVLVSALVTTAMYRLHSNGGIWRTLVIGYIGSVGIATLSDSLIPFAGEWLLNMPNRGIHLGFIEKWWLVNPLAFAGIAIGYINPKTKFSHTIHVFLSTWASLFHIMMAMGTSIDVVTAILVAVFLFLAVWVPCCTSDIVFPLLWIKNNDAEIVSPVTHGGAR</sequence>
<accession>A0A0W8FTY7</accession>
<comment type="caution">
    <text evidence="2">The sequence shown here is derived from an EMBL/GenBank/DDBJ whole genome shotgun (WGS) entry which is preliminary data.</text>
</comment>
<name>A0A0W8FTY7_9ZZZZ</name>
<feature type="transmembrane region" description="Helical" evidence="1">
    <location>
        <begin position="76"/>
        <end position="97"/>
    </location>
</feature>
<evidence type="ECO:0000256" key="1">
    <source>
        <dbReference type="SAM" id="Phobius"/>
    </source>
</evidence>
<protein>
    <submittedName>
        <fullName evidence="2">Uncharacterized protein</fullName>
    </submittedName>
</protein>
<evidence type="ECO:0000313" key="2">
    <source>
        <dbReference type="EMBL" id="KUG24365.1"/>
    </source>
</evidence>
<reference evidence="2" key="1">
    <citation type="journal article" date="2015" name="Proc. Natl. Acad. Sci. U.S.A.">
        <title>Networks of energetic and metabolic interactions define dynamics in microbial communities.</title>
        <authorList>
            <person name="Embree M."/>
            <person name="Liu J.K."/>
            <person name="Al-Bassam M.M."/>
            <person name="Zengler K."/>
        </authorList>
    </citation>
    <scope>NUCLEOTIDE SEQUENCE</scope>
</reference>
<feature type="transmembrane region" description="Helical" evidence="1">
    <location>
        <begin position="12"/>
        <end position="32"/>
    </location>
</feature>
<feature type="transmembrane region" description="Helical" evidence="1">
    <location>
        <begin position="170"/>
        <end position="196"/>
    </location>
</feature>